<sequence>MKMPKLFTKQDQKTDVEAWLGEKQDEITIRDSIAPAHIHEDIDYLQLGKNFSKTICVVDFPGVRRGNWLTELYRFKDNLSISTHLEPASPTAMIKSLNRSIMDLDVRLKGKRSLTPEREIETEQQLDSSRELLRKLQSGGTSKVFQVHMYLHLQADSLEKLERMERQLEGILSRKGLKGYTPKNQMLPAFKSMLPTTDNTLPEWTYRTMDAEAASSLFPYDESEIFHSTGVIKGENMTTGSLVVVDQYSLDSHNEFAIGQTGKGKTFYMLKDMIRYYQQGIKILAIDPERQFARAFKRLGGQVISLSVMSKTLINPLEIRHYQDRGDIDTEGDDFENETQLLYQKIQRLKIFFKLIKKDISPHENSLIERYLLATYESKGIDFDTDLKAYESTDFPILEDFYDMINIKEHPELKPFKEILWMYVHGSNSRLFNGHTNVDLNSDLICFDLKDLENESDSQQAAMYNVLSYLWDEITQGEGTKRLYVDEAHIMADPDNPQAMKFLFQIYKRIRKYKGGATVATQQLEDYLSAIEGHRNYGKAIIGNSLCKMILGLDSTDIDDIKEKKVMKLSEQEEEVLLKAKKGQGIYVVGNNRVHIHVDHTPEEMKIIDPKAYKEQYANRED</sequence>
<dbReference type="Gene3D" id="1.10.8.730">
    <property type="match status" value="1"/>
</dbReference>
<accession>A0ABY8J3P2</accession>
<dbReference type="SUPFAM" id="SSF52540">
    <property type="entry name" value="P-loop containing nucleoside triphosphate hydrolases"/>
    <property type="match status" value="1"/>
</dbReference>
<dbReference type="RefSeq" id="WP_283079039.1">
    <property type="nucleotide sequence ID" value="NZ_CP121672.1"/>
</dbReference>
<name>A0ABY8J3P2_9BACI</name>
<dbReference type="InterPro" id="IPR043964">
    <property type="entry name" value="P-loop_TraG"/>
</dbReference>
<dbReference type="PANTHER" id="PTHR30121">
    <property type="entry name" value="UNCHARACTERIZED PROTEIN YJGR-RELATED"/>
    <property type="match status" value="1"/>
</dbReference>
<dbReference type="Gene3D" id="3.40.50.300">
    <property type="entry name" value="P-loop containing nucleotide triphosphate hydrolases"/>
    <property type="match status" value="1"/>
</dbReference>
<geneLocation type="plasmid" evidence="2 3">
    <name>unnamed</name>
</geneLocation>
<keyword evidence="2" id="KW-0614">Plasmid</keyword>
<gene>
    <name evidence="2" type="ORF">P9989_21465</name>
</gene>
<organism evidence="2 3">
    <name type="scientific">Halobacillus naozhouensis</name>
    <dbReference type="NCBI Taxonomy" id="554880"/>
    <lineage>
        <taxon>Bacteria</taxon>
        <taxon>Bacillati</taxon>
        <taxon>Bacillota</taxon>
        <taxon>Bacilli</taxon>
        <taxon>Bacillales</taxon>
        <taxon>Bacillaceae</taxon>
        <taxon>Halobacillus</taxon>
    </lineage>
</organism>
<evidence type="ECO:0000259" key="1">
    <source>
        <dbReference type="Pfam" id="PF19044"/>
    </source>
</evidence>
<evidence type="ECO:0000313" key="3">
    <source>
        <dbReference type="Proteomes" id="UP001221597"/>
    </source>
</evidence>
<dbReference type="PANTHER" id="PTHR30121:SF6">
    <property type="entry name" value="SLR6007 PROTEIN"/>
    <property type="match status" value="1"/>
</dbReference>
<dbReference type="Proteomes" id="UP001221597">
    <property type="component" value="Plasmid unnamed"/>
</dbReference>
<evidence type="ECO:0000313" key="2">
    <source>
        <dbReference type="EMBL" id="WFT77103.1"/>
    </source>
</evidence>
<proteinExistence type="predicted"/>
<dbReference type="InterPro" id="IPR051162">
    <property type="entry name" value="T4SS_component"/>
</dbReference>
<reference evidence="2 3" key="1">
    <citation type="submission" date="2023-04" db="EMBL/GenBank/DDBJ databases">
        <title>Genome sequence of Halobacillus naozhouensis KACC 21980.</title>
        <authorList>
            <person name="Kim S."/>
            <person name="Heo J."/>
            <person name="Kwon S.-W."/>
        </authorList>
    </citation>
    <scope>NUCLEOTIDE SEQUENCE [LARGE SCALE GENOMIC DNA]</scope>
    <source>
        <strain evidence="2 3">KCTC 13234</strain>
        <plasmid evidence="2 3">unnamed</plasmid>
    </source>
</reference>
<dbReference type="Pfam" id="PF19044">
    <property type="entry name" value="P-loop_TraG"/>
    <property type="match status" value="1"/>
</dbReference>
<keyword evidence="3" id="KW-1185">Reference proteome</keyword>
<feature type="domain" description="TraG P-loop" evidence="1">
    <location>
        <begin position="251"/>
        <end position="583"/>
    </location>
</feature>
<dbReference type="InterPro" id="IPR027417">
    <property type="entry name" value="P-loop_NTPase"/>
</dbReference>
<dbReference type="CDD" id="cd01127">
    <property type="entry name" value="TrwB_TraG_TraD_VirD4"/>
    <property type="match status" value="1"/>
</dbReference>
<protein>
    <recommendedName>
        <fullName evidence="1">TraG P-loop domain-containing protein</fullName>
    </recommendedName>
</protein>
<dbReference type="EMBL" id="CP121672">
    <property type="protein sequence ID" value="WFT77103.1"/>
    <property type="molecule type" value="Genomic_DNA"/>
</dbReference>